<accession>A0A0C5VM83</accession>
<gene>
    <name evidence="5" type="primary">rlmH</name>
    <name evidence="6" type="ORF">YC6258_02425</name>
</gene>
<organism evidence="6 7">
    <name type="scientific">Gynuella sunshinyii YC6258</name>
    <dbReference type="NCBI Taxonomy" id="1445510"/>
    <lineage>
        <taxon>Bacteria</taxon>
        <taxon>Pseudomonadati</taxon>
        <taxon>Pseudomonadota</taxon>
        <taxon>Gammaproteobacteria</taxon>
        <taxon>Oceanospirillales</taxon>
        <taxon>Saccharospirillaceae</taxon>
        <taxon>Gynuella</taxon>
    </lineage>
</organism>
<dbReference type="InterPro" id="IPR029028">
    <property type="entry name" value="Alpha/beta_knot_MTases"/>
</dbReference>
<keyword evidence="5" id="KW-0963">Cytoplasm</keyword>
<evidence type="ECO:0000256" key="1">
    <source>
        <dbReference type="ARBA" id="ARBA00022603"/>
    </source>
</evidence>
<comment type="similarity">
    <text evidence="4 5">Belongs to the RNA methyltransferase RlmH family.</text>
</comment>
<protein>
    <recommendedName>
        <fullName evidence="5">Ribosomal RNA large subunit methyltransferase H</fullName>
        <ecNumber evidence="5">2.1.1.177</ecNumber>
    </recommendedName>
    <alternativeName>
        <fullName evidence="5">23S rRNA (pseudouridine1915-N3)-methyltransferase</fullName>
    </alternativeName>
    <alternativeName>
        <fullName evidence="5">23S rRNA m3Psi1915 methyltransferase</fullName>
    </alternativeName>
    <alternativeName>
        <fullName evidence="5">rRNA (pseudouridine-N3-)-methyltransferase RlmH</fullName>
    </alternativeName>
</protein>
<comment type="catalytic activity">
    <reaction evidence="5">
        <text>pseudouridine(1915) in 23S rRNA + S-adenosyl-L-methionine = N(3)-methylpseudouridine(1915) in 23S rRNA + S-adenosyl-L-homocysteine + H(+)</text>
        <dbReference type="Rhea" id="RHEA:42752"/>
        <dbReference type="Rhea" id="RHEA-COMP:10221"/>
        <dbReference type="Rhea" id="RHEA-COMP:10222"/>
        <dbReference type="ChEBI" id="CHEBI:15378"/>
        <dbReference type="ChEBI" id="CHEBI:57856"/>
        <dbReference type="ChEBI" id="CHEBI:59789"/>
        <dbReference type="ChEBI" id="CHEBI:65314"/>
        <dbReference type="ChEBI" id="CHEBI:74486"/>
        <dbReference type="EC" id="2.1.1.177"/>
    </reaction>
</comment>
<dbReference type="NCBIfam" id="TIGR00246">
    <property type="entry name" value="tRNA_RlmH_YbeA"/>
    <property type="match status" value="1"/>
</dbReference>
<sequence length="144" mass="16494">MPSWVYQGVEEYTKRLPRDFSLEFVELPLGYRGKNSDKKTAMAAEAKSIREALQASDKIIALDVKGRSWSTEKLAQQAEQWRQDGHNLAILIGGPDGLDAELLQQAQLHWSLSELTLPHPMVRLILAEQLYRAWTILMNHPYHK</sequence>
<name>A0A0C5VM83_9GAMM</name>
<dbReference type="PANTHER" id="PTHR33603:SF1">
    <property type="entry name" value="RIBOSOMAL RNA LARGE SUBUNIT METHYLTRANSFERASE H"/>
    <property type="match status" value="1"/>
</dbReference>
<dbReference type="PIRSF" id="PIRSF004505">
    <property type="entry name" value="MT_bac"/>
    <property type="match status" value="1"/>
</dbReference>
<evidence type="ECO:0000256" key="2">
    <source>
        <dbReference type="ARBA" id="ARBA00022679"/>
    </source>
</evidence>
<evidence type="ECO:0000256" key="3">
    <source>
        <dbReference type="ARBA" id="ARBA00022691"/>
    </source>
</evidence>
<comment type="subcellular location">
    <subcellularLocation>
        <location evidence="5">Cytoplasm</location>
    </subcellularLocation>
</comment>
<dbReference type="PANTHER" id="PTHR33603">
    <property type="entry name" value="METHYLTRANSFERASE"/>
    <property type="match status" value="1"/>
</dbReference>
<evidence type="ECO:0000256" key="5">
    <source>
        <dbReference type="HAMAP-Rule" id="MF_00658"/>
    </source>
</evidence>
<comment type="function">
    <text evidence="5">Specifically methylates the pseudouridine at position 1915 (m3Psi1915) in 23S rRNA.</text>
</comment>
<keyword evidence="7" id="KW-1185">Reference proteome</keyword>
<dbReference type="GO" id="GO:0070038">
    <property type="term" value="F:rRNA (pseudouridine-N3-)-methyltransferase activity"/>
    <property type="evidence" value="ECO:0007669"/>
    <property type="project" value="UniProtKB-UniRule"/>
</dbReference>
<dbReference type="EMBL" id="CP007142">
    <property type="protein sequence ID" value="AJQ94463.1"/>
    <property type="molecule type" value="Genomic_DNA"/>
</dbReference>
<dbReference type="Pfam" id="PF02590">
    <property type="entry name" value="SPOUT_MTase"/>
    <property type="match status" value="1"/>
</dbReference>
<dbReference type="GO" id="GO:0005737">
    <property type="term" value="C:cytoplasm"/>
    <property type="evidence" value="ECO:0007669"/>
    <property type="project" value="UniProtKB-SubCell"/>
</dbReference>
<dbReference type="STRING" id="1445510.YC6258_02425"/>
<feature type="binding site" evidence="5">
    <location>
        <position position="93"/>
    </location>
    <ligand>
        <name>S-adenosyl-L-methionine</name>
        <dbReference type="ChEBI" id="CHEBI:59789"/>
    </ligand>
</feature>
<evidence type="ECO:0000313" key="7">
    <source>
        <dbReference type="Proteomes" id="UP000032266"/>
    </source>
</evidence>
<evidence type="ECO:0000313" key="6">
    <source>
        <dbReference type="EMBL" id="AJQ94463.1"/>
    </source>
</evidence>
<dbReference type="EC" id="2.1.1.177" evidence="5"/>
<dbReference type="PATRIC" id="fig|1445510.3.peg.2382"/>
<dbReference type="KEGG" id="gsn:YC6258_02425"/>
<dbReference type="HOGENOM" id="CLU_100552_1_0_6"/>
<keyword evidence="3 5" id="KW-0949">S-adenosyl-L-methionine</keyword>
<proteinExistence type="inferred from homology"/>
<comment type="subunit">
    <text evidence="5">Homodimer.</text>
</comment>
<reference evidence="6 7" key="1">
    <citation type="submission" date="2014-01" db="EMBL/GenBank/DDBJ databases">
        <title>Full genme sequencing of cellulolytic bacterium Gynuella sunshinyii YC6258T gen. nov., sp. nov.</title>
        <authorList>
            <person name="Khan H."/>
            <person name="Chung E.J."/>
            <person name="Chung Y.R."/>
        </authorList>
    </citation>
    <scope>NUCLEOTIDE SEQUENCE [LARGE SCALE GENOMIC DNA]</scope>
    <source>
        <strain evidence="6 7">YC6258</strain>
    </source>
</reference>
<dbReference type="InterPro" id="IPR003742">
    <property type="entry name" value="RlmH-like"/>
</dbReference>
<keyword evidence="2 5" id="KW-0808">Transferase</keyword>
<dbReference type="Gene3D" id="3.40.1280.10">
    <property type="match status" value="1"/>
</dbReference>
<feature type="binding site" evidence="5">
    <location>
        <begin position="112"/>
        <end position="117"/>
    </location>
    <ligand>
        <name>S-adenosyl-L-methionine</name>
        <dbReference type="ChEBI" id="CHEBI:59789"/>
    </ligand>
</feature>
<dbReference type="CDD" id="cd18081">
    <property type="entry name" value="RlmH-like"/>
    <property type="match status" value="1"/>
</dbReference>
<keyword evidence="5" id="KW-0698">rRNA processing</keyword>
<dbReference type="Proteomes" id="UP000032266">
    <property type="component" value="Chromosome"/>
</dbReference>
<dbReference type="AlphaFoldDB" id="A0A0C5VM83"/>
<feature type="binding site" evidence="5">
    <location>
        <position position="62"/>
    </location>
    <ligand>
        <name>S-adenosyl-L-methionine</name>
        <dbReference type="ChEBI" id="CHEBI:59789"/>
    </ligand>
</feature>
<evidence type="ECO:0000256" key="4">
    <source>
        <dbReference type="ARBA" id="ARBA00038303"/>
    </source>
</evidence>
<dbReference type="NCBIfam" id="NF000986">
    <property type="entry name" value="PRK00103.1-4"/>
    <property type="match status" value="1"/>
</dbReference>
<keyword evidence="1 5" id="KW-0489">Methyltransferase</keyword>
<dbReference type="SUPFAM" id="SSF75217">
    <property type="entry name" value="alpha/beta knot"/>
    <property type="match status" value="1"/>
</dbReference>
<dbReference type="HAMAP" id="MF_00658">
    <property type="entry name" value="23SrRNA_methyltr_H"/>
    <property type="match status" value="1"/>
</dbReference>
<dbReference type="InterPro" id="IPR029026">
    <property type="entry name" value="tRNA_m1G_MTases_N"/>
</dbReference>